<dbReference type="Proteomes" id="UP000010478">
    <property type="component" value="Chromosome"/>
</dbReference>
<keyword evidence="2" id="KW-1185">Reference proteome</keyword>
<accession>K9VEP5</accession>
<sequence length="63" mass="7312">MQFKLHKSNFAHQINAKGETVRSQNELRMLLLAKKVSRAVVALMLLHLNGYTRLSRMRTDEIC</sequence>
<evidence type="ECO:0000313" key="2">
    <source>
        <dbReference type="Proteomes" id="UP000010478"/>
    </source>
</evidence>
<evidence type="ECO:0000313" key="1">
    <source>
        <dbReference type="EMBL" id="AFZ05974.1"/>
    </source>
</evidence>
<dbReference type="HOGENOM" id="CLU_2881539_0_0_3"/>
<dbReference type="AlphaFoldDB" id="K9VEP5"/>
<name>K9VEP5_9CYAN</name>
<dbReference type="STRING" id="179408.Osc7112_1450"/>
<organism evidence="1 2">
    <name type="scientific">Phormidium nigroviride PCC 7112</name>
    <dbReference type="NCBI Taxonomy" id="179408"/>
    <lineage>
        <taxon>Bacteria</taxon>
        <taxon>Bacillati</taxon>
        <taxon>Cyanobacteriota</taxon>
        <taxon>Cyanophyceae</taxon>
        <taxon>Oscillatoriophycideae</taxon>
        <taxon>Oscillatoriales</taxon>
        <taxon>Oscillatoriaceae</taxon>
        <taxon>Phormidium</taxon>
    </lineage>
</organism>
<dbReference type="KEGG" id="oni:Osc7112_1450"/>
<protein>
    <submittedName>
        <fullName evidence="1">Uncharacterized protein</fullName>
    </submittedName>
</protein>
<proteinExistence type="predicted"/>
<dbReference type="EMBL" id="CP003614">
    <property type="protein sequence ID" value="AFZ05974.1"/>
    <property type="molecule type" value="Genomic_DNA"/>
</dbReference>
<gene>
    <name evidence="1" type="ORF">Osc7112_1450</name>
</gene>
<reference evidence="1 2" key="1">
    <citation type="submission" date="2012-05" db="EMBL/GenBank/DDBJ databases">
        <title>Finished chromosome of genome of Oscillatoria sp. PCC 7112.</title>
        <authorList>
            <consortium name="US DOE Joint Genome Institute"/>
            <person name="Gugger M."/>
            <person name="Coursin T."/>
            <person name="Rippka R."/>
            <person name="Tandeau De Marsac N."/>
            <person name="Huntemann M."/>
            <person name="Wei C.-L."/>
            <person name="Han J."/>
            <person name="Detter J.C."/>
            <person name="Han C."/>
            <person name="Tapia R."/>
            <person name="Davenport K."/>
            <person name="Daligault H."/>
            <person name="Erkkila T."/>
            <person name="Gu W."/>
            <person name="Munk A.C.C."/>
            <person name="Teshima H."/>
            <person name="Xu Y."/>
            <person name="Chain P."/>
            <person name="Chen A."/>
            <person name="Krypides N."/>
            <person name="Mavromatis K."/>
            <person name="Markowitz V."/>
            <person name="Szeto E."/>
            <person name="Ivanova N."/>
            <person name="Mikhailova N."/>
            <person name="Ovchinnikova G."/>
            <person name="Pagani I."/>
            <person name="Pati A."/>
            <person name="Goodwin L."/>
            <person name="Peters L."/>
            <person name="Pitluck S."/>
            <person name="Woyke T."/>
            <person name="Kerfeld C."/>
        </authorList>
    </citation>
    <scope>NUCLEOTIDE SEQUENCE [LARGE SCALE GENOMIC DNA]</scope>
    <source>
        <strain evidence="1 2">PCC 7112</strain>
    </source>
</reference>